<dbReference type="PATRIC" id="fig|1423801.4.peg.1028"/>
<dbReference type="Proteomes" id="UP000051166">
    <property type="component" value="Unassembled WGS sequence"/>
</dbReference>
<evidence type="ECO:0000313" key="2">
    <source>
        <dbReference type="EMBL" id="KRL98054.1"/>
    </source>
</evidence>
<protein>
    <submittedName>
        <fullName evidence="2">Uncharacterized protein</fullName>
    </submittedName>
</protein>
<comment type="caution">
    <text evidence="2">The sequence shown here is derived from an EMBL/GenBank/DDBJ whole genome shotgun (WGS) entry which is preliminary data.</text>
</comment>
<feature type="region of interest" description="Disordered" evidence="1">
    <location>
        <begin position="14"/>
        <end position="45"/>
    </location>
</feature>
<dbReference type="EMBL" id="AZFQ01000044">
    <property type="protein sequence ID" value="KRL98054.1"/>
    <property type="molecule type" value="Genomic_DNA"/>
</dbReference>
<proteinExistence type="predicted"/>
<dbReference type="STRING" id="1423801.FD50_GL001013"/>
<keyword evidence="3" id="KW-1185">Reference proteome</keyword>
<feature type="compositionally biased region" description="Basic and acidic residues" evidence="1">
    <location>
        <begin position="17"/>
        <end position="26"/>
    </location>
</feature>
<evidence type="ECO:0000256" key="1">
    <source>
        <dbReference type="SAM" id="MobiDB-lite"/>
    </source>
</evidence>
<sequence>MGIFKDYLTKTRQISQDAKEREKEQYRNSPSRAARQMQEEFDQQDAADEFAKKAALAVGKGIFKGGAKLTKAAFRKMNAKK</sequence>
<dbReference type="RefSeq" id="WP_054756192.1">
    <property type="nucleotide sequence ID" value="NZ_AZFQ01000044.1"/>
</dbReference>
<evidence type="ECO:0000313" key="3">
    <source>
        <dbReference type="Proteomes" id="UP000051166"/>
    </source>
</evidence>
<gene>
    <name evidence="2" type="ORF">FD50_GL001013</name>
</gene>
<dbReference type="AlphaFoldDB" id="A0A0R1UY31"/>
<reference evidence="2 3" key="1">
    <citation type="journal article" date="2015" name="Genome Announc.">
        <title>Expanding the biotechnology potential of lactobacilli through comparative genomics of 213 strains and associated genera.</title>
        <authorList>
            <person name="Sun Z."/>
            <person name="Harris H.M."/>
            <person name="McCann A."/>
            <person name="Guo C."/>
            <person name="Argimon S."/>
            <person name="Zhang W."/>
            <person name="Yang X."/>
            <person name="Jeffery I.B."/>
            <person name="Cooney J.C."/>
            <person name="Kagawa T.F."/>
            <person name="Liu W."/>
            <person name="Song Y."/>
            <person name="Salvetti E."/>
            <person name="Wrobel A."/>
            <person name="Rasinkangas P."/>
            <person name="Parkhill J."/>
            <person name="Rea M.C."/>
            <person name="O'Sullivan O."/>
            <person name="Ritari J."/>
            <person name="Douillard F.P."/>
            <person name="Paul Ross R."/>
            <person name="Yang R."/>
            <person name="Briner A.E."/>
            <person name="Felis G.E."/>
            <person name="de Vos W.M."/>
            <person name="Barrangou R."/>
            <person name="Klaenhammer T.R."/>
            <person name="Caufield P.W."/>
            <person name="Cui Y."/>
            <person name="Zhang H."/>
            <person name="O'Toole P.W."/>
        </authorList>
    </citation>
    <scope>NUCLEOTIDE SEQUENCE [LARGE SCALE GENOMIC DNA]</scope>
    <source>
        <strain evidence="2 3">DSM 16230</strain>
    </source>
</reference>
<accession>A0A0R1UY31</accession>
<dbReference type="GeneID" id="98308372"/>
<organism evidence="2 3">
    <name type="scientific">Liquorilactobacillus satsumensis DSM 16230 = JCM 12392</name>
    <dbReference type="NCBI Taxonomy" id="1423801"/>
    <lineage>
        <taxon>Bacteria</taxon>
        <taxon>Bacillati</taxon>
        <taxon>Bacillota</taxon>
        <taxon>Bacilli</taxon>
        <taxon>Lactobacillales</taxon>
        <taxon>Lactobacillaceae</taxon>
        <taxon>Liquorilactobacillus</taxon>
    </lineage>
</organism>
<name>A0A0R1UY31_9LACO</name>